<dbReference type="EMBL" id="CAEZXP010000001">
    <property type="protein sequence ID" value="CAB4686357.1"/>
    <property type="molecule type" value="Genomic_DNA"/>
</dbReference>
<dbReference type="GO" id="GO:0005886">
    <property type="term" value="C:plasma membrane"/>
    <property type="evidence" value="ECO:0007669"/>
    <property type="project" value="UniProtKB-SubCell"/>
</dbReference>
<keyword evidence="2" id="KW-1003">Cell membrane</keyword>
<accession>A0A6J6NJ06</accession>
<comment type="subcellular location">
    <subcellularLocation>
        <location evidence="1">Cell membrane</location>
        <topology evidence="1">Multi-pass membrane protein</topology>
    </subcellularLocation>
</comment>
<sequence length="210" mass="22112">MFVNFDTFIALSLLLAIAPGPDTAIVTRNALTAGREAGIATVFGIASGLAVWTLAATLGIAALLQASAPAFLVVKSIGAAYLAFMGLQALWGAVRPSGPPPLTPTGHRRLGLRAAYRQGALTNLGNPKIAIFFTSFLPQFARGDHPSVWALIALGLSFSLIGLGWLTGYTMIVARIGHVLRRPRARRILDGLTGLVFLGFGAKIALEHRT</sequence>
<evidence type="ECO:0000256" key="4">
    <source>
        <dbReference type="ARBA" id="ARBA00022989"/>
    </source>
</evidence>
<feature type="transmembrane region" description="Helical" evidence="6">
    <location>
        <begin position="40"/>
        <end position="64"/>
    </location>
</feature>
<name>A0A6J6NJ06_9ZZZZ</name>
<dbReference type="AlphaFoldDB" id="A0A6J6NJ06"/>
<keyword evidence="3 6" id="KW-0812">Transmembrane</keyword>
<keyword evidence="4 6" id="KW-1133">Transmembrane helix</keyword>
<dbReference type="InterPro" id="IPR001123">
    <property type="entry name" value="LeuE-type"/>
</dbReference>
<feature type="transmembrane region" description="Helical" evidence="6">
    <location>
        <begin position="148"/>
        <end position="167"/>
    </location>
</feature>
<evidence type="ECO:0000256" key="5">
    <source>
        <dbReference type="ARBA" id="ARBA00023136"/>
    </source>
</evidence>
<keyword evidence="5 6" id="KW-0472">Membrane</keyword>
<dbReference type="GO" id="GO:0015171">
    <property type="term" value="F:amino acid transmembrane transporter activity"/>
    <property type="evidence" value="ECO:0007669"/>
    <property type="project" value="TreeGrafter"/>
</dbReference>
<dbReference type="PANTHER" id="PTHR30086:SF20">
    <property type="entry name" value="ARGININE EXPORTER PROTEIN ARGO-RELATED"/>
    <property type="match status" value="1"/>
</dbReference>
<proteinExistence type="predicted"/>
<evidence type="ECO:0000256" key="1">
    <source>
        <dbReference type="ARBA" id="ARBA00004651"/>
    </source>
</evidence>
<dbReference type="PANTHER" id="PTHR30086">
    <property type="entry name" value="ARGININE EXPORTER PROTEIN ARGO"/>
    <property type="match status" value="1"/>
</dbReference>
<organism evidence="7">
    <name type="scientific">freshwater metagenome</name>
    <dbReference type="NCBI Taxonomy" id="449393"/>
    <lineage>
        <taxon>unclassified sequences</taxon>
        <taxon>metagenomes</taxon>
        <taxon>ecological metagenomes</taxon>
    </lineage>
</organism>
<evidence type="ECO:0000313" key="7">
    <source>
        <dbReference type="EMBL" id="CAB4686357.1"/>
    </source>
</evidence>
<evidence type="ECO:0000256" key="3">
    <source>
        <dbReference type="ARBA" id="ARBA00022692"/>
    </source>
</evidence>
<reference evidence="7" key="1">
    <citation type="submission" date="2020-05" db="EMBL/GenBank/DDBJ databases">
        <authorList>
            <person name="Chiriac C."/>
            <person name="Salcher M."/>
            <person name="Ghai R."/>
            <person name="Kavagutti S V."/>
        </authorList>
    </citation>
    <scope>NUCLEOTIDE SEQUENCE</scope>
</reference>
<protein>
    <submittedName>
        <fullName evidence="7">Unannotated protein</fullName>
    </submittedName>
</protein>
<feature type="transmembrane region" description="Helical" evidence="6">
    <location>
        <begin position="71"/>
        <end position="94"/>
    </location>
</feature>
<evidence type="ECO:0000256" key="6">
    <source>
        <dbReference type="SAM" id="Phobius"/>
    </source>
</evidence>
<dbReference type="PIRSF" id="PIRSF006324">
    <property type="entry name" value="LeuE"/>
    <property type="match status" value="1"/>
</dbReference>
<evidence type="ECO:0000256" key="2">
    <source>
        <dbReference type="ARBA" id="ARBA00022475"/>
    </source>
</evidence>
<dbReference type="Pfam" id="PF01810">
    <property type="entry name" value="LysE"/>
    <property type="match status" value="1"/>
</dbReference>
<gene>
    <name evidence="7" type="ORF">UFOPK2399_00345</name>
</gene>